<dbReference type="PROSITE" id="PS00061">
    <property type="entry name" value="ADH_SHORT"/>
    <property type="match status" value="1"/>
</dbReference>
<dbReference type="EMBL" id="CP000249">
    <property type="protein sequence ID" value="ABD09735.1"/>
    <property type="molecule type" value="Genomic_DNA"/>
</dbReference>
<name>Q2JG57_FRACC</name>
<dbReference type="Proteomes" id="UP000001937">
    <property type="component" value="Chromosome"/>
</dbReference>
<dbReference type="STRING" id="106370.Francci3_0348"/>
<dbReference type="eggNOG" id="COG4221">
    <property type="taxonomic scope" value="Bacteria"/>
</dbReference>
<dbReference type="HOGENOM" id="CLU_010194_2_10_11"/>
<proteinExistence type="inferred from homology"/>
<protein>
    <submittedName>
        <fullName evidence="4">Short-chain dehydrogenase/reductase SDR</fullName>
    </submittedName>
</protein>
<organism evidence="4 5">
    <name type="scientific">Frankia casuarinae (strain DSM 45818 / CECT 9043 / HFP020203 / CcI3)</name>
    <dbReference type="NCBI Taxonomy" id="106370"/>
    <lineage>
        <taxon>Bacteria</taxon>
        <taxon>Bacillati</taxon>
        <taxon>Actinomycetota</taxon>
        <taxon>Actinomycetes</taxon>
        <taxon>Frankiales</taxon>
        <taxon>Frankiaceae</taxon>
        <taxon>Frankia</taxon>
    </lineage>
</organism>
<dbReference type="GO" id="GO:0016020">
    <property type="term" value="C:membrane"/>
    <property type="evidence" value="ECO:0007669"/>
    <property type="project" value="TreeGrafter"/>
</dbReference>
<comment type="similarity">
    <text evidence="1">Belongs to the short-chain dehydrogenases/reductases (SDR) family.</text>
</comment>
<dbReference type="SUPFAM" id="SSF51735">
    <property type="entry name" value="NAD(P)-binding Rossmann-fold domains"/>
    <property type="match status" value="1"/>
</dbReference>
<dbReference type="CDD" id="cd05233">
    <property type="entry name" value="SDR_c"/>
    <property type="match status" value="1"/>
</dbReference>
<dbReference type="InterPro" id="IPR002347">
    <property type="entry name" value="SDR_fam"/>
</dbReference>
<reference evidence="4 5" key="1">
    <citation type="journal article" date="2007" name="Genome Res.">
        <title>Genome characteristics of facultatively symbiotic Frankia sp. strains reflect host range and host plant biogeography.</title>
        <authorList>
            <person name="Normand P."/>
            <person name="Lapierre P."/>
            <person name="Tisa L.S."/>
            <person name="Gogarten J.P."/>
            <person name="Alloisio N."/>
            <person name="Bagnarol E."/>
            <person name="Bassi C.A."/>
            <person name="Berry A.M."/>
            <person name="Bickhart D.M."/>
            <person name="Choisne N."/>
            <person name="Couloux A."/>
            <person name="Cournoyer B."/>
            <person name="Cruveiller S."/>
            <person name="Daubin V."/>
            <person name="Demange N."/>
            <person name="Francino M.P."/>
            <person name="Goltsman E."/>
            <person name="Huang Y."/>
            <person name="Kopp O.R."/>
            <person name="Labarre L."/>
            <person name="Lapidus A."/>
            <person name="Lavire C."/>
            <person name="Marechal J."/>
            <person name="Martinez M."/>
            <person name="Mastronunzio J.E."/>
            <person name="Mullin B.C."/>
            <person name="Niemann J."/>
            <person name="Pujic P."/>
            <person name="Rawnsley T."/>
            <person name="Rouy Z."/>
            <person name="Schenowitz C."/>
            <person name="Sellstedt A."/>
            <person name="Tavares F."/>
            <person name="Tomkins J.P."/>
            <person name="Vallenet D."/>
            <person name="Valverde C."/>
            <person name="Wall L.G."/>
            <person name="Wang Y."/>
            <person name="Medigue C."/>
            <person name="Benson D.R."/>
        </authorList>
    </citation>
    <scope>NUCLEOTIDE SEQUENCE [LARGE SCALE GENOMIC DNA]</scope>
    <source>
        <strain evidence="5">DSM 45818 / CECT 9043 / CcI3</strain>
    </source>
</reference>
<dbReference type="InterPro" id="IPR036291">
    <property type="entry name" value="NAD(P)-bd_dom_sf"/>
</dbReference>
<gene>
    <name evidence="4" type="ordered locus">Francci3_0348</name>
</gene>
<dbReference type="Pfam" id="PF00106">
    <property type="entry name" value="adh_short"/>
    <property type="match status" value="1"/>
</dbReference>
<dbReference type="PANTHER" id="PTHR44196:SF1">
    <property type="entry name" value="DEHYDROGENASE_REDUCTASE SDR FAMILY MEMBER 7B"/>
    <property type="match status" value="1"/>
</dbReference>
<evidence type="ECO:0000256" key="2">
    <source>
        <dbReference type="ARBA" id="ARBA00023002"/>
    </source>
</evidence>
<sequence>MTAKQNLAIACADHLLGGSPRTHLPHLPQLAGRGALVTGASSGIGRAVALRLARAGAFVIATGRDEEVLARMVKEADEVGLTIHHQAADITDPADRGCLVDMVRDQPTDLKILVHSAGAYHRGAIADAPLTDLDEQLDINVRAPYVLTQMLIPDLVRTGGDVVFINSTQGLSAGAGVGQYAAAKHALRAIADSLRAEVSAAGVRVCTVFPGRTATPMQQKIFQAEGRAWNADLLIAPDDIADVVTGAVALPDRASITEIVIRPTYGPGPVDSFVARPQTG</sequence>
<keyword evidence="2" id="KW-0560">Oxidoreductase</keyword>
<evidence type="ECO:0000313" key="5">
    <source>
        <dbReference type="Proteomes" id="UP000001937"/>
    </source>
</evidence>
<dbReference type="AlphaFoldDB" id="Q2JG57"/>
<dbReference type="PRINTS" id="PR00081">
    <property type="entry name" value="GDHRDH"/>
</dbReference>
<dbReference type="PANTHER" id="PTHR44196">
    <property type="entry name" value="DEHYDROGENASE/REDUCTASE SDR FAMILY MEMBER 7B"/>
    <property type="match status" value="1"/>
</dbReference>
<evidence type="ECO:0000259" key="3">
    <source>
        <dbReference type="SMART" id="SM00822"/>
    </source>
</evidence>
<dbReference type="RefSeq" id="WP_011434813.1">
    <property type="nucleotide sequence ID" value="NC_007777.1"/>
</dbReference>
<dbReference type="Gene3D" id="3.40.50.720">
    <property type="entry name" value="NAD(P)-binding Rossmann-like Domain"/>
    <property type="match status" value="1"/>
</dbReference>
<dbReference type="InterPro" id="IPR020904">
    <property type="entry name" value="Sc_DH/Rdtase_CS"/>
</dbReference>
<evidence type="ECO:0000313" key="4">
    <source>
        <dbReference type="EMBL" id="ABD09735.1"/>
    </source>
</evidence>
<dbReference type="KEGG" id="fra:Francci3_0348"/>
<accession>Q2JG57</accession>
<keyword evidence="5" id="KW-1185">Reference proteome</keyword>
<dbReference type="PhylomeDB" id="Q2JG57"/>
<feature type="domain" description="Ketoreductase" evidence="3">
    <location>
        <begin position="34"/>
        <end position="212"/>
    </location>
</feature>
<evidence type="ECO:0000256" key="1">
    <source>
        <dbReference type="ARBA" id="ARBA00006484"/>
    </source>
</evidence>
<dbReference type="InterPro" id="IPR057326">
    <property type="entry name" value="KR_dom"/>
</dbReference>
<dbReference type="SMART" id="SM00822">
    <property type="entry name" value="PKS_KR"/>
    <property type="match status" value="1"/>
</dbReference>
<dbReference type="GO" id="GO:0016491">
    <property type="term" value="F:oxidoreductase activity"/>
    <property type="evidence" value="ECO:0007669"/>
    <property type="project" value="UniProtKB-KW"/>
</dbReference>